<dbReference type="NCBIfam" id="NF005033">
    <property type="entry name" value="PRK06445.1"/>
    <property type="match status" value="1"/>
</dbReference>
<dbReference type="GO" id="GO:0008299">
    <property type="term" value="P:isoprenoid biosynthetic process"/>
    <property type="evidence" value="ECO:0007669"/>
    <property type="project" value="UniProtKB-KW"/>
</dbReference>
<keyword evidence="4" id="KW-0012">Acyltransferase</keyword>
<evidence type="ECO:0000256" key="1">
    <source>
        <dbReference type="ARBA" id="ARBA00010982"/>
    </source>
</evidence>
<dbReference type="Pfam" id="PF00108">
    <property type="entry name" value="Thiolase_N"/>
    <property type="match status" value="1"/>
</dbReference>
<comment type="similarity">
    <text evidence="1">Belongs to the thiolase-like superfamily. Thiolase family.</text>
</comment>
<dbReference type="Pfam" id="PF02803">
    <property type="entry name" value="Thiolase_C"/>
    <property type="match status" value="1"/>
</dbReference>
<dbReference type="PANTHER" id="PTHR18919">
    <property type="entry name" value="ACETYL-COA C-ACYLTRANSFERASE"/>
    <property type="match status" value="1"/>
</dbReference>
<dbReference type="RefSeq" id="WP_148691301.1">
    <property type="nucleotide sequence ID" value="NZ_CP020477.1"/>
</dbReference>
<evidence type="ECO:0000256" key="4">
    <source>
        <dbReference type="ARBA" id="ARBA00023315"/>
    </source>
</evidence>
<dbReference type="STRING" id="282676.B6F84_05450"/>
<dbReference type="InterPro" id="IPR002155">
    <property type="entry name" value="Thiolase"/>
</dbReference>
<dbReference type="NCBIfam" id="TIGR01930">
    <property type="entry name" value="AcCoA-C-Actrans"/>
    <property type="match status" value="1"/>
</dbReference>
<evidence type="ECO:0000256" key="3">
    <source>
        <dbReference type="ARBA" id="ARBA00023229"/>
    </source>
</evidence>
<dbReference type="InterPro" id="IPR020616">
    <property type="entry name" value="Thiolase_N"/>
</dbReference>
<organism evidence="7 8">
    <name type="scientific">Acidianus manzaensis</name>
    <dbReference type="NCBI Taxonomy" id="282676"/>
    <lineage>
        <taxon>Archaea</taxon>
        <taxon>Thermoproteota</taxon>
        <taxon>Thermoprotei</taxon>
        <taxon>Sulfolobales</taxon>
        <taxon>Sulfolobaceae</taxon>
        <taxon>Acidianus</taxon>
    </lineage>
</organism>
<dbReference type="OrthoDB" id="25212at2157"/>
<dbReference type="AlphaFoldDB" id="A0A1W6JYY8"/>
<feature type="domain" description="Thiolase N-terminal" evidence="5">
    <location>
        <begin position="5"/>
        <end position="264"/>
    </location>
</feature>
<dbReference type="PROSITE" id="PS00737">
    <property type="entry name" value="THIOLASE_2"/>
    <property type="match status" value="1"/>
</dbReference>
<dbReference type="Gene3D" id="3.40.47.10">
    <property type="match status" value="1"/>
</dbReference>
<dbReference type="PROSITE" id="PS00099">
    <property type="entry name" value="THIOLASE_3"/>
    <property type="match status" value="1"/>
</dbReference>
<evidence type="ECO:0000256" key="2">
    <source>
        <dbReference type="ARBA" id="ARBA00022679"/>
    </source>
</evidence>
<dbReference type="PIRSF" id="PIRSF000429">
    <property type="entry name" value="Ac-CoA_Ac_transf"/>
    <property type="match status" value="1"/>
</dbReference>
<dbReference type="GeneID" id="41590344"/>
<dbReference type="SUPFAM" id="SSF53901">
    <property type="entry name" value="Thiolase-like"/>
    <property type="match status" value="2"/>
</dbReference>
<dbReference type="PANTHER" id="PTHR18919:SF140">
    <property type="entry name" value="ACETYL-COA C-ACETYLTRANSFERASE (ACETOACETYL-COA THIOLASE) (ACAB-5)"/>
    <property type="match status" value="1"/>
</dbReference>
<evidence type="ECO:0000259" key="5">
    <source>
        <dbReference type="Pfam" id="PF00108"/>
    </source>
</evidence>
<dbReference type="InterPro" id="IPR020613">
    <property type="entry name" value="Thiolase_CS"/>
</dbReference>
<accession>A0A1W6JYY8</accession>
<proteinExistence type="inferred from homology"/>
<dbReference type="EMBL" id="CP020477">
    <property type="protein sequence ID" value="ARM75531.1"/>
    <property type="molecule type" value="Genomic_DNA"/>
</dbReference>
<dbReference type="CDD" id="cd00751">
    <property type="entry name" value="thiolase"/>
    <property type="match status" value="1"/>
</dbReference>
<keyword evidence="2 7" id="KW-0808">Transferase</keyword>
<gene>
    <name evidence="7" type="ORF">B6F84_05450</name>
</gene>
<evidence type="ECO:0000313" key="7">
    <source>
        <dbReference type="EMBL" id="ARM75531.1"/>
    </source>
</evidence>
<dbReference type="Proteomes" id="UP000193404">
    <property type="component" value="Chromosome"/>
</dbReference>
<dbReference type="KEGG" id="aman:B6F84_05450"/>
<sequence length="395" mass="43046">MMEDVYIVDFLRTPFTRFSRKDPQKDPFYNLRPEELASLVIRKIIEKNGIDPKDIDELITGCALQVGEQWSFGGRHEVFASRLPYTIPAMAVDRQCASSITTVSLGASEIASGMADIVIAGGVEKMSKTPMFDNPHIEINTKFLTDPTYAEYDLGNGYVMGLTAEKLAEEAGISREEMDQFSLRSHKLAYLAYQNGYFKNEILPIEIDVEGKKITLDQDQSIRPDTTIEKLSQLPPAFKQNGKITAGNSAPLNSGASYLLLMSKNAVRKYGLTPMAKIRSYGFAGVPPDVMGKGPVPASKKALDKANLNSSQIDLWEINEAFAVVVLNAIKELKIDEDKINKRGGAIAIGHPLGATGARIIGTLARQLLIEGKDYGVATLCVGGGQGASVVIERV</sequence>
<dbReference type="FunFam" id="3.40.47.10:FF:000013">
    <property type="entry name" value="Acetyl-CoA acetyltransferase"/>
    <property type="match status" value="1"/>
</dbReference>
<reference evidence="7 8" key="1">
    <citation type="submission" date="2017-03" db="EMBL/GenBank/DDBJ databases">
        <title>Sulfur activation and transportation mechanism of thermophilic Archaea Acidianus manzaensis YN-25.</title>
        <authorList>
            <person name="Ma Y."/>
            <person name="Yang Y."/>
            <person name="Xia J."/>
        </authorList>
    </citation>
    <scope>NUCLEOTIDE SEQUENCE [LARGE SCALE GENOMIC DNA]</scope>
    <source>
        <strain evidence="7 8">YN-25</strain>
    </source>
</reference>
<feature type="domain" description="Thiolase C-terminal" evidence="6">
    <location>
        <begin position="272"/>
        <end position="394"/>
    </location>
</feature>
<name>A0A1W6JYY8_9CREN</name>
<dbReference type="InterPro" id="IPR020617">
    <property type="entry name" value="Thiolase_C"/>
</dbReference>
<evidence type="ECO:0000313" key="8">
    <source>
        <dbReference type="Proteomes" id="UP000193404"/>
    </source>
</evidence>
<keyword evidence="3" id="KW-0414">Isoprene biosynthesis</keyword>
<evidence type="ECO:0000259" key="6">
    <source>
        <dbReference type="Pfam" id="PF02803"/>
    </source>
</evidence>
<keyword evidence="8" id="KW-1185">Reference proteome</keyword>
<dbReference type="GO" id="GO:0016747">
    <property type="term" value="F:acyltransferase activity, transferring groups other than amino-acyl groups"/>
    <property type="evidence" value="ECO:0007669"/>
    <property type="project" value="InterPro"/>
</dbReference>
<protein>
    <submittedName>
        <fullName evidence="7">Acetyl-CoA acetyltransferase</fullName>
    </submittedName>
</protein>
<dbReference type="InterPro" id="IPR020610">
    <property type="entry name" value="Thiolase_AS"/>
</dbReference>
<dbReference type="InterPro" id="IPR016039">
    <property type="entry name" value="Thiolase-like"/>
</dbReference>